<gene>
    <name evidence="14" type="ORF">SAMN04488120_10654</name>
</gene>
<name>A0A1I2JA74_9GAMM</name>
<evidence type="ECO:0000256" key="4">
    <source>
        <dbReference type="ARBA" id="ARBA00022692"/>
    </source>
</evidence>
<feature type="chain" id="PRO_5011572195" evidence="12">
    <location>
        <begin position="21"/>
        <end position="479"/>
    </location>
</feature>
<feature type="transmembrane region" description="Helical" evidence="11">
    <location>
        <begin position="30"/>
        <end position="49"/>
    </location>
</feature>
<keyword evidence="4 11" id="KW-0812">Transmembrane</keyword>
<dbReference type="GO" id="GO:0016020">
    <property type="term" value="C:membrane"/>
    <property type="evidence" value="ECO:0007669"/>
    <property type="project" value="UniProtKB-SubCell"/>
</dbReference>
<organism evidence="14 15">
    <name type="scientific">Fontimonas thermophila</name>
    <dbReference type="NCBI Taxonomy" id="1076937"/>
    <lineage>
        <taxon>Bacteria</taxon>
        <taxon>Pseudomonadati</taxon>
        <taxon>Pseudomonadota</taxon>
        <taxon>Gammaproteobacteria</taxon>
        <taxon>Nevskiales</taxon>
        <taxon>Nevskiaceae</taxon>
        <taxon>Fontimonas</taxon>
    </lineage>
</organism>
<dbReference type="PANTHER" id="PTHR43269:SF2">
    <property type="entry name" value="SODIUM_PROTON ANTIPORTER 1-RELATED"/>
    <property type="match status" value="1"/>
</dbReference>
<evidence type="ECO:0000256" key="5">
    <source>
        <dbReference type="ARBA" id="ARBA00022989"/>
    </source>
</evidence>
<keyword evidence="12" id="KW-0732">Signal</keyword>
<protein>
    <submittedName>
        <fullName evidence="14">Sodium/proton antiporter, NhaD family</fullName>
    </submittedName>
</protein>
<keyword evidence="9" id="KW-0739">Sodium transport</keyword>
<dbReference type="Pfam" id="PF03600">
    <property type="entry name" value="CitMHS"/>
    <property type="match status" value="1"/>
</dbReference>
<sequence>MRIPSALAVVAWLTPLGALAAEPAVLTALTTHWIGYASLAVFACAYGLVILEEWSGMRKSIPVLVAALLIWALIAWIYAEHGDNRFVAHTVRESLLEYAELFLFLLVAMTYLNTLEERGIFDALRIWLLSRGFSLRAVYWLTGALAFFISPVADNMTTALVMSSVALAVGRGQARFVVASCISIVVAANAGGAWSPFGDITTLMVWQKGRLAAHEFLALFAPALINWLVPAAILSCTVPRERPGIGGESPRIRRGGIVIIFMFIATIALTVTVHSVLHLPPALGMMGGLGALKLYGWLLNRANGSAEAILSARGGIEADTGHARALDVFEQIARAEWDTLLFFYGIMMCVGGLGTLGYLALGSAFLYGQLGPWTANILVGIVSAVIDNIPVMYAVLTMDPAMSDGHWLLVTLTAGVGGSLLSIGSAAGVALMGQARGIYTFFAHLRWSWAVALGYVASVAFHAWFNADTFGIVHPGTGP</sequence>
<evidence type="ECO:0000313" key="15">
    <source>
        <dbReference type="Proteomes" id="UP000199771"/>
    </source>
</evidence>
<keyword evidence="6" id="KW-0915">Sodium</keyword>
<evidence type="ECO:0000259" key="13">
    <source>
        <dbReference type="Pfam" id="PF03600"/>
    </source>
</evidence>
<keyword evidence="5 11" id="KW-1133">Transmembrane helix</keyword>
<dbReference type="RefSeq" id="WP_091533487.1">
    <property type="nucleotide sequence ID" value="NZ_FOOC01000006.1"/>
</dbReference>
<keyword evidence="8 11" id="KW-0472">Membrane</keyword>
<dbReference type="PANTHER" id="PTHR43269">
    <property type="entry name" value="SODIUM/PROTON ANTIPORTER 1-RELATED"/>
    <property type="match status" value="1"/>
</dbReference>
<evidence type="ECO:0000256" key="6">
    <source>
        <dbReference type="ARBA" id="ARBA00023053"/>
    </source>
</evidence>
<feature type="transmembrane region" description="Helical" evidence="11">
    <location>
        <begin position="407"/>
        <end position="433"/>
    </location>
</feature>
<feature type="transmembrane region" description="Helical" evidence="11">
    <location>
        <begin position="257"/>
        <end position="277"/>
    </location>
</feature>
<dbReference type="EMBL" id="FOOC01000006">
    <property type="protein sequence ID" value="SFF50900.1"/>
    <property type="molecule type" value="Genomic_DNA"/>
</dbReference>
<dbReference type="OrthoDB" id="9772058at2"/>
<reference evidence="14 15" key="1">
    <citation type="submission" date="2016-10" db="EMBL/GenBank/DDBJ databases">
        <authorList>
            <person name="de Groot N.N."/>
        </authorList>
    </citation>
    <scope>NUCLEOTIDE SEQUENCE [LARGE SCALE GENOMIC DNA]</scope>
    <source>
        <strain evidence="14 15">DSM 23609</strain>
    </source>
</reference>
<keyword evidence="15" id="KW-1185">Reference proteome</keyword>
<proteinExistence type="inferred from homology"/>
<dbReference type="STRING" id="1076937.SAMN04488120_10654"/>
<evidence type="ECO:0000256" key="9">
    <source>
        <dbReference type="ARBA" id="ARBA00023201"/>
    </source>
</evidence>
<dbReference type="NCBIfam" id="NF038006">
    <property type="entry name" value="NhaD_1"/>
    <property type="match status" value="1"/>
</dbReference>
<evidence type="ECO:0000256" key="10">
    <source>
        <dbReference type="ARBA" id="ARBA00025753"/>
    </source>
</evidence>
<keyword evidence="3" id="KW-0050">Antiport</keyword>
<dbReference type="AlphaFoldDB" id="A0A1I2JA74"/>
<evidence type="ECO:0000256" key="3">
    <source>
        <dbReference type="ARBA" id="ARBA00022449"/>
    </source>
</evidence>
<dbReference type="Proteomes" id="UP000199771">
    <property type="component" value="Unassembled WGS sequence"/>
</dbReference>
<evidence type="ECO:0000256" key="8">
    <source>
        <dbReference type="ARBA" id="ARBA00023136"/>
    </source>
</evidence>
<evidence type="ECO:0000256" key="1">
    <source>
        <dbReference type="ARBA" id="ARBA00004141"/>
    </source>
</evidence>
<feature type="transmembrane region" description="Helical" evidence="11">
    <location>
        <begin position="373"/>
        <end position="395"/>
    </location>
</feature>
<evidence type="ECO:0000256" key="12">
    <source>
        <dbReference type="SAM" id="SignalP"/>
    </source>
</evidence>
<keyword evidence="7" id="KW-0406">Ion transport</keyword>
<feature type="transmembrane region" description="Helical" evidence="11">
    <location>
        <begin position="148"/>
        <end position="169"/>
    </location>
</feature>
<feature type="transmembrane region" description="Helical" evidence="11">
    <location>
        <begin position="217"/>
        <end position="236"/>
    </location>
</feature>
<comment type="similarity">
    <text evidence="10">Belongs to the NhaD Na(+)/H(+) (TC 2.A.62) antiporter family.</text>
</comment>
<accession>A0A1I2JA74</accession>
<dbReference type="InterPro" id="IPR004680">
    <property type="entry name" value="Cit_transptr-like_dom"/>
</dbReference>
<evidence type="ECO:0000313" key="14">
    <source>
        <dbReference type="EMBL" id="SFF50900.1"/>
    </source>
</evidence>
<evidence type="ECO:0000256" key="7">
    <source>
        <dbReference type="ARBA" id="ARBA00023065"/>
    </source>
</evidence>
<dbReference type="GO" id="GO:0015297">
    <property type="term" value="F:antiporter activity"/>
    <property type="evidence" value="ECO:0007669"/>
    <property type="project" value="UniProtKB-KW"/>
</dbReference>
<feature type="transmembrane region" description="Helical" evidence="11">
    <location>
        <begin position="176"/>
        <end position="197"/>
    </location>
</feature>
<dbReference type="InterPro" id="IPR045016">
    <property type="entry name" value="NhaD-like"/>
</dbReference>
<feature type="transmembrane region" description="Helical" evidence="11">
    <location>
        <begin position="341"/>
        <end position="361"/>
    </location>
</feature>
<feature type="signal peptide" evidence="12">
    <location>
        <begin position="1"/>
        <end position="20"/>
    </location>
</feature>
<dbReference type="GO" id="GO:0006814">
    <property type="term" value="P:sodium ion transport"/>
    <property type="evidence" value="ECO:0007669"/>
    <property type="project" value="UniProtKB-KW"/>
</dbReference>
<comment type="subcellular location">
    <subcellularLocation>
        <location evidence="1">Membrane</location>
        <topology evidence="1">Multi-pass membrane protein</topology>
    </subcellularLocation>
</comment>
<evidence type="ECO:0000256" key="2">
    <source>
        <dbReference type="ARBA" id="ARBA00022448"/>
    </source>
</evidence>
<feature type="transmembrane region" description="Helical" evidence="11">
    <location>
        <begin position="445"/>
        <end position="465"/>
    </location>
</feature>
<evidence type="ECO:0000256" key="11">
    <source>
        <dbReference type="SAM" id="Phobius"/>
    </source>
</evidence>
<feature type="transmembrane region" description="Helical" evidence="11">
    <location>
        <begin position="61"/>
        <end position="79"/>
    </location>
</feature>
<keyword evidence="2" id="KW-0813">Transport</keyword>
<feature type="domain" description="Citrate transporter-like" evidence="13">
    <location>
        <begin position="48"/>
        <end position="415"/>
    </location>
</feature>